<dbReference type="STRING" id="1230460.C495_11764"/>
<accession>L9W5N2</accession>
<dbReference type="EMBL" id="AOHX01000039">
    <property type="protein sequence ID" value="ELY44576.1"/>
    <property type="molecule type" value="Genomic_DNA"/>
</dbReference>
<dbReference type="PANTHER" id="PTHR20275:SF0">
    <property type="entry name" value="NAD KINASE"/>
    <property type="match status" value="1"/>
</dbReference>
<dbReference type="eggNOG" id="arCOG01348">
    <property type="taxonomic scope" value="Archaea"/>
</dbReference>
<dbReference type="PATRIC" id="fig|1230460.4.peg.2390"/>
<name>L9W5N2_9EURY</name>
<keyword evidence="2" id="KW-1185">Reference proteome</keyword>
<dbReference type="PANTHER" id="PTHR20275">
    <property type="entry name" value="NAD KINASE"/>
    <property type="match status" value="1"/>
</dbReference>
<comment type="caution">
    <text evidence="1">The sequence shown here is derived from an EMBL/GenBank/DDBJ whole genome shotgun (WGS) entry which is preliminary data.</text>
</comment>
<proteinExistence type="predicted"/>
<dbReference type="RefSeq" id="WP_008163111.1">
    <property type="nucleotide sequence ID" value="NZ_AOHX01000039.1"/>
</dbReference>
<reference evidence="1 2" key="1">
    <citation type="journal article" date="2014" name="PLoS Genet.">
        <title>Phylogenetically driven sequencing of extremely halophilic archaea reveals strategies for static and dynamic osmo-response.</title>
        <authorList>
            <person name="Becker E.A."/>
            <person name="Seitzer P.M."/>
            <person name="Tritt A."/>
            <person name="Larsen D."/>
            <person name="Krusor M."/>
            <person name="Yao A.I."/>
            <person name="Wu D."/>
            <person name="Madern D."/>
            <person name="Eisen J.A."/>
            <person name="Darling A.E."/>
            <person name="Facciotti M.T."/>
        </authorList>
    </citation>
    <scope>NUCLEOTIDE SEQUENCE [LARGE SCALE GENOMIC DNA]</scope>
    <source>
        <strain evidence="1 2">JCM 14089</strain>
    </source>
</reference>
<dbReference type="SUPFAM" id="SSF111331">
    <property type="entry name" value="NAD kinase/diacylglycerol kinase-like"/>
    <property type="match status" value="1"/>
</dbReference>
<dbReference type="Gene3D" id="2.60.200.30">
    <property type="entry name" value="Probable inorganic polyphosphate/atp-NAD kinase, domain 2"/>
    <property type="match status" value="1"/>
</dbReference>
<keyword evidence="1" id="KW-0418">Kinase</keyword>
<dbReference type="Pfam" id="PF20143">
    <property type="entry name" value="NAD_kinase_C"/>
    <property type="match status" value="1"/>
</dbReference>
<gene>
    <name evidence="1" type="ORF">C495_11764</name>
</gene>
<evidence type="ECO:0000313" key="2">
    <source>
        <dbReference type="Proteomes" id="UP000011661"/>
    </source>
</evidence>
<dbReference type="GO" id="GO:0019674">
    <property type="term" value="P:NAD+ metabolic process"/>
    <property type="evidence" value="ECO:0007669"/>
    <property type="project" value="InterPro"/>
</dbReference>
<dbReference type="InterPro" id="IPR017437">
    <property type="entry name" value="ATP-NAD_kinase_PpnK-typ_C"/>
</dbReference>
<evidence type="ECO:0000313" key="1">
    <source>
        <dbReference type="EMBL" id="ELY44576.1"/>
    </source>
</evidence>
<keyword evidence="1" id="KW-0808">Transferase</keyword>
<dbReference type="GO" id="GO:0006741">
    <property type="term" value="P:NADP+ biosynthetic process"/>
    <property type="evidence" value="ECO:0007669"/>
    <property type="project" value="TreeGrafter"/>
</dbReference>
<dbReference type="AlphaFoldDB" id="L9W5N2"/>
<dbReference type="InterPro" id="IPR016064">
    <property type="entry name" value="NAD/diacylglycerol_kinase_sf"/>
</dbReference>
<protein>
    <submittedName>
        <fullName evidence="1">ATP-NAD/AcoX kinase</fullName>
    </submittedName>
</protein>
<dbReference type="Proteomes" id="UP000011661">
    <property type="component" value="Unassembled WGS sequence"/>
</dbReference>
<dbReference type="OrthoDB" id="170401at2157"/>
<sequence>MDAAWAEAEQPVVGIIERACTDDSDDAGTRLLRVDNGLEGLVSDHGGTIARGTLEDVLETDPSLMVAAGASTLSAIARADPDAPVLPVGDIVGLETVNRDVLPDALAVALAGDATIRQRSVLGVDVDDGTTRDGNNTPARALFDVTLVTDEPARISEYGVSSRGESVATFRADGVVVATPAGSRGYASAVDAPQLSSAVDAVAVTPIAPFVMQTCQWVLPEDELTLTVERNDTPVRLVVDDRPAETVPVDTAVTIAADGALSTLSVPDLESE</sequence>
<dbReference type="GO" id="GO:0003951">
    <property type="term" value="F:NAD+ kinase activity"/>
    <property type="evidence" value="ECO:0007669"/>
    <property type="project" value="InterPro"/>
</dbReference>
<organism evidence="1 2">
    <name type="scientific">Natronorubrum sulfidifaciens JCM 14089</name>
    <dbReference type="NCBI Taxonomy" id="1230460"/>
    <lineage>
        <taxon>Archaea</taxon>
        <taxon>Methanobacteriati</taxon>
        <taxon>Methanobacteriota</taxon>
        <taxon>Stenosarchaea group</taxon>
        <taxon>Halobacteria</taxon>
        <taxon>Halobacteriales</taxon>
        <taxon>Natrialbaceae</taxon>
        <taxon>Natronorubrum</taxon>
    </lineage>
</organism>